<evidence type="ECO:0000256" key="1">
    <source>
        <dbReference type="SAM" id="SignalP"/>
    </source>
</evidence>
<gene>
    <name evidence="2" type="ORF">DTU03_18085</name>
</gene>
<feature type="chain" id="PRO_5024794356" evidence="1">
    <location>
        <begin position="24"/>
        <end position="107"/>
    </location>
</feature>
<organism evidence="2">
    <name type="scientific">Salmonella enterica subsp. enterica serovar Kintambo</name>
    <dbReference type="NCBI Taxonomy" id="1192730"/>
    <lineage>
        <taxon>Bacteria</taxon>
        <taxon>Pseudomonadati</taxon>
        <taxon>Pseudomonadota</taxon>
        <taxon>Gammaproteobacteria</taxon>
        <taxon>Enterobacterales</taxon>
        <taxon>Enterobacteriaceae</taxon>
        <taxon>Salmonella</taxon>
    </lineage>
</organism>
<dbReference type="EMBL" id="AAHMLI010000023">
    <property type="protein sequence ID" value="EBX8629390.1"/>
    <property type="molecule type" value="Genomic_DNA"/>
</dbReference>
<sequence>MISPSPLFLPFVIGLALTASVHATPTSEQASLALLLNQLNQMESTLNRAQAQASVTPDERFFFDYPQALADIRTVRAGIEHYLTPSRAQPHTVLPLSGQYRAEDVPQ</sequence>
<keyword evidence="1" id="KW-0732">Signal</keyword>
<evidence type="ECO:0000313" key="2">
    <source>
        <dbReference type="EMBL" id="EBX8629390.1"/>
    </source>
</evidence>
<accession>A0A5W7RWL1</accession>
<protein>
    <submittedName>
        <fullName evidence="2">Conjugal transfer protein</fullName>
    </submittedName>
</protein>
<comment type="caution">
    <text evidence="2">The sequence shown here is derived from an EMBL/GenBank/DDBJ whole genome shotgun (WGS) entry which is preliminary data.</text>
</comment>
<dbReference type="Pfam" id="PF09686">
    <property type="entry name" value="Plasmid_RAQPRD"/>
    <property type="match status" value="1"/>
</dbReference>
<name>A0A5W7RWL1_SALET</name>
<dbReference type="NCBIfam" id="TIGR01690">
    <property type="entry name" value="ICE_RAQPRD"/>
    <property type="match status" value="1"/>
</dbReference>
<reference evidence="2" key="1">
    <citation type="submission" date="2018-07" db="EMBL/GenBank/DDBJ databases">
        <authorList>
            <person name="Ashton P.M."/>
            <person name="Dallman T."/>
            <person name="Nair S."/>
            <person name="De Pinna E."/>
            <person name="Peters T."/>
            <person name="Grant K."/>
        </authorList>
    </citation>
    <scope>NUCLEOTIDE SEQUENCE</scope>
    <source>
        <strain evidence="2">242348</strain>
    </source>
</reference>
<feature type="signal peptide" evidence="1">
    <location>
        <begin position="1"/>
        <end position="23"/>
    </location>
</feature>
<dbReference type="AlphaFoldDB" id="A0A5W7RWL1"/>
<dbReference type="InterPro" id="IPR019110">
    <property type="entry name" value="Uncharacterised_RAQPRD"/>
</dbReference>
<proteinExistence type="predicted"/>